<dbReference type="Proteomes" id="UP001634394">
    <property type="component" value="Unassembled WGS sequence"/>
</dbReference>
<evidence type="ECO:0000313" key="1">
    <source>
        <dbReference type="EMBL" id="KAL3879815.1"/>
    </source>
</evidence>
<keyword evidence="2" id="KW-1185">Reference proteome</keyword>
<comment type="caution">
    <text evidence="1">The sequence shown here is derived from an EMBL/GenBank/DDBJ whole genome shotgun (WGS) entry which is preliminary data.</text>
</comment>
<gene>
    <name evidence="1" type="ORF">ACJMK2_032097</name>
</gene>
<reference evidence="1 2" key="1">
    <citation type="submission" date="2024-11" db="EMBL/GenBank/DDBJ databases">
        <title>Chromosome-level genome assembly of the freshwater bivalve Anodonta woodiana.</title>
        <authorList>
            <person name="Chen X."/>
        </authorList>
    </citation>
    <scope>NUCLEOTIDE SEQUENCE [LARGE SCALE GENOMIC DNA]</scope>
    <source>
        <strain evidence="1">MN2024</strain>
        <tissue evidence="1">Gills</tissue>
    </source>
</reference>
<evidence type="ECO:0000313" key="2">
    <source>
        <dbReference type="Proteomes" id="UP001634394"/>
    </source>
</evidence>
<proteinExistence type="predicted"/>
<dbReference type="EMBL" id="JBJQND010000004">
    <property type="protein sequence ID" value="KAL3879815.1"/>
    <property type="molecule type" value="Genomic_DNA"/>
</dbReference>
<name>A0ABD3X0T9_SINWO</name>
<sequence length="84" mass="9630">MSGQPQRQEHQPVPSMKGTRSELSMYFHTKVEDNILYAYHQPGCQLLDFRNAAKAPRQIEILSTLQVMWVNMKKVAGLQNAVML</sequence>
<accession>A0ABD3X0T9</accession>
<protein>
    <submittedName>
        <fullName evidence="1">Uncharacterized protein</fullName>
    </submittedName>
</protein>
<organism evidence="1 2">
    <name type="scientific">Sinanodonta woodiana</name>
    <name type="common">Chinese pond mussel</name>
    <name type="synonym">Anodonta woodiana</name>
    <dbReference type="NCBI Taxonomy" id="1069815"/>
    <lineage>
        <taxon>Eukaryota</taxon>
        <taxon>Metazoa</taxon>
        <taxon>Spiralia</taxon>
        <taxon>Lophotrochozoa</taxon>
        <taxon>Mollusca</taxon>
        <taxon>Bivalvia</taxon>
        <taxon>Autobranchia</taxon>
        <taxon>Heteroconchia</taxon>
        <taxon>Palaeoheterodonta</taxon>
        <taxon>Unionida</taxon>
        <taxon>Unionoidea</taxon>
        <taxon>Unionidae</taxon>
        <taxon>Unioninae</taxon>
        <taxon>Sinanodonta</taxon>
    </lineage>
</organism>
<dbReference type="AlphaFoldDB" id="A0ABD3X0T9"/>